<dbReference type="EMBL" id="GGEC01060055">
    <property type="protein sequence ID" value="MBX40539.1"/>
    <property type="molecule type" value="Transcribed_RNA"/>
</dbReference>
<sequence length="56" mass="6567">MLSFPISYMGGSQRNNDRGECSNNRLSNHIMWTNLFICMTFDWHDELCKPLRSGNK</sequence>
<dbReference type="AlphaFoldDB" id="A0A2P2NDK1"/>
<accession>A0A2P2NDK1</accession>
<proteinExistence type="predicted"/>
<organism evidence="1">
    <name type="scientific">Rhizophora mucronata</name>
    <name type="common">Asiatic mangrove</name>
    <dbReference type="NCBI Taxonomy" id="61149"/>
    <lineage>
        <taxon>Eukaryota</taxon>
        <taxon>Viridiplantae</taxon>
        <taxon>Streptophyta</taxon>
        <taxon>Embryophyta</taxon>
        <taxon>Tracheophyta</taxon>
        <taxon>Spermatophyta</taxon>
        <taxon>Magnoliopsida</taxon>
        <taxon>eudicotyledons</taxon>
        <taxon>Gunneridae</taxon>
        <taxon>Pentapetalae</taxon>
        <taxon>rosids</taxon>
        <taxon>fabids</taxon>
        <taxon>Malpighiales</taxon>
        <taxon>Rhizophoraceae</taxon>
        <taxon>Rhizophora</taxon>
    </lineage>
</organism>
<name>A0A2P2NDK1_RHIMU</name>
<reference evidence="1" key="1">
    <citation type="submission" date="2018-02" db="EMBL/GenBank/DDBJ databases">
        <title>Rhizophora mucronata_Transcriptome.</title>
        <authorList>
            <person name="Meera S.P."/>
            <person name="Sreeshan A."/>
            <person name="Augustine A."/>
        </authorList>
    </citation>
    <scope>NUCLEOTIDE SEQUENCE</scope>
    <source>
        <tissue evidence="1">Leaf</tissue>
    </source>
</reference>
<protein>
    <submittedName>
        <fullName evidence="1">Uncharacterized protein</fullName>
    </submittedName>
</protein>
<evidence type="ECO:0000313" key="1">
    <source>
        <dbReference type="EMBL" id="MBX40539.1"/>
    </source>
</evidence>